<dbReference type="STRING" id="749414.SBI_03833"/>
<dbReference type="HOGENOM" id="CLU_064951_0_0_11"/>
<dbReference type="AlphaFoldDB" id="D7CG46"/>
<dbReference type="KEGG" id="sbh:SBI_03833"/>
<proteinExistence type="predicted"/>
<dbReference type="Pfam" id="PF14350">
    <property type="entry name" value="Beta_protein"/>
    <property type="match status" value="1"/>
</dbReference>
<evidence type="ECO:0000313" key="1">
    <source>
        <dbReference type="EMBL" id="ADI06954.1"/>
    </source>
</evidence>
<organism evidence="1 2">
    <name type="scientific">Streptomyces bingchenggensis (strain BCW-1)</name>
    <dbReference type="NCBI Taxonomy" id="749414"/>
    <lineage>
        <taxon>Bacteria</taxon>
        <taxon>Bacillati</taxon>
        <taxon>Actinomycetota</taxon>
        <taxon>Actinomycetes</taxon>
        <taxon>Kitasatosporales</taxon>
        <taxon>Streptomycetaceae</taxon>
        <taxon>Streptomyces</taxon>
    </lineage>
</organism>
<keyword evidence="2" id="KW-1185">Reference proteome</keyword>
<evidence type="ECO:0000313" key="2">
    <source>
        <dbReference type="Proteomes" id="UP000000377"/>
    </source>
</evidence>
<dbReference type="PATRIC" id="fig|749414.3.peg.3970"/>
<dbReference type="eggNOG" id="ENOG50318N5">
    <property type="taxonomic scope" value="Bacteria"/>
</dbReference>
<gene>
    <name evidence="1" type="ordered locus">SBI_03833</name>
</gene>
<reference evidence="1 2" key="1">
    <citation type="journal article" date="2010" name="J. Bacteriol.">
        <title>Genome sequence of the milbemycin-producing bacterium Streptomyces bingchenggensis.</title>
        <authorList>
            <person name="Wang X.J."/>
            <person name="Yan Y.J."/>
            <person name="Zhang B."/>
            <person name="An J."/>
            <person name="Wang J.J."/>
            <person name="Tian J."/>
            <person name="Jiang L."/>
            <person name="Chen Y.H."/>
            <person name="Huang S.X."/>
            <person name="Yin M."/>
            <person name="Zhang J."/>
            <person name="Gao A.L."/>
            <person name="Liu C.X."/>
            <person name="Zhu Z.X."/>
            <person name="Xiang W.S."/>
        </authorList>
    </citation>
    <scope>NUCLEOTIDE SEQUENCE [LARGE SCALE GENOMIC DNA]</scope>
    <source>
        <strain evidence="1 2">BCW-1</strain>
    </source>
</reference>
<name>D7CG46_STRBB</name>
<accession>D7CG46</accession>
<sequence length="265" mass="29212">MWKLLADSPLRPVTGTERADWQQIACAELARASGNGLGIRILVTALPDECCAAAVRRLLDHIGTPPPAVDLLLDLRAITEEHHPAEKWALRALDLLGSLHGWRTVVLLAGSFPRLPPESPEMTLEDAHRFDWDTWHMVRHTRGAQATPVTYGDYGAQPTGGADQPSERGGGPAWGVLRYTTERTFLMIKAPTEGPNRSSTVRSLARQIVEAHDFRDSGFSDGERWLHDCAHGVGSDGAGTPEIWIRAGHVQHMTYVVRQLESVRE</sequence>
<evidence type="ECO:0008006" key="3">
    <source>
        <dbReference type="Google" id="ProtNLM"/>
    </source>
</evidence>
<dbReference type="EMBL" id="CP002047">
    <property type="protein sequence ID" value="ADI06954.1"/>
    <property type="molecule type" value="Genomic_DNA"/>
</dbReference>
<protein>
    <recommendedName>
        <fullName evidence="3">T4 beta protein</fullName>
    </recommendedName>
</protein>
<dbReference type="Proteomes" id="UP000000377">
    <property type="component" value="Chromosome"/>
</dbReference>
<dbReference type="InterPro" id="IPR025683">
    <property type="entry name" value="Protein_beta"/>
</dbReference>